<reference evidence="1 3" key="1">
    <citation type="journal article" date="2011" name="Nature">
        <title>The Medicago genome provides insight into the evolution of rhizobial symbioses.</title>
        <authorList>
            <person name="Young N.D."/>
            <person name="Debelle F."/>
            <person name="Oldroyd G.E."/>
            <person name="Geurts R."/>
            <person name="Cannon S.B."/>
            <person name="Udvardi M.K."/>
            <person name="Benedito V.A."/>
            <person name="Mayer K.F."/>
            <person name="Gouzy J."/>
            <person name="Schoof H."/>
            <person name="Van de Peer Y."/>
            <person name="Proost S."/>
            <person name="Cook D.R."/>
            <person name="Meyers B.C."/>
            <person name="Spannagl M."/>
            <person name="Cheung F."/>
            <person name="De Mita S."/>
            <person name="Krishnakumar V."/>
            <person name="Gundlach H."/>
            <person name="Zhou S."/>
            <person name="Mudge J."/>
            <person name="Bharti A.K."/>
            <person name="Murray J.D."/>
            <person name="Naoumkina M.A."/>
            <person name="Rosen B."/>
            <person name="Silverstein K.A."/>
            <person name="Tang H."/>
            <person name="Rombauts S."/>
            <person name="Zhao P.X."/>
            <person name="Zhou P."/>
            <person name="Barbe V."/>
            <person name="Bardou P."/>
            <person name="Bechner M."/>
            <person name="Bellec A."/>
            <person name="Berger A."/>
            <person name="Berges H."/>
            <person name="Bidwell S."/>
            <person name="Bisseling T."/>
            <person name="Choisne N."/>
            <person name="Couloux A."/>
            <person name="Denny R."/>
            <person name="Deshpande S."/>
            <person name="Dai X."/>
            <person name="Doyle J.J."/>
            <person name="Dudez A.M."/>
            <person name="Farmer A.D."/>
            <person name="Fouteau S."/>
            <person name="Franken C."/>
            <person name="Gibelin C."/>
            <person name="Gish J."/>
            <person name="Goldstein S."/>
            <person name="Gonzalez A.J."/>
            <person name="Green P.J."/>
            <person name="Hallab A."/>
            <person name="Hartog M."/>
            <person name="Hua A."/>
            <person name="Humphray S.J."/>
            <person name="Jeong D.H."/>
            <person name="Jing Y."/>
            <person name="Jocker A."/>
            <person name="Kenton S.M."/>
            <person name="Kim D.J."/>
            <person name="Klee K."/>
            <person name="Lai H."/>
            <person name="Lang C."/>
            <person name="Lin S."/>
            <person name="Macmil S.L."/>
            <person name="Magdelenat G."/>
            <person name="Matthews L."/>
            <person name="McCorrison J."/>
            <person name="Monaghan E.L."/>
            <person name="Mun J.H."/>
            <person name="Najar F.Z."/>
            <person name="Nicholson C."/>
            <person name="Noirot C."/>
            <person name="O'Bleness M."/>
            <person name="Paule C.R."/>
            <person name="Poulain J."/>
            <person name="Prion F."/>
            <person name="Qin B."/>
            <person name="Qu C."/>
            <person name="Retzel E.F."/>
            <person name="Riddle C."/>
            <person name="Sallet E."/>
            <person name="Samain S."/>
            <person name="Samson N."/>
            <person name="Sanders I."/>
            <person name="Saurat O."/>
            <person name="Scarpelli C."/>
            <person name="Schiex T."/>
            <person name="Segurens B."/>
            <person name="Severin A.J."/>
            <person name="Sherrier D.J."/>
            <person name="Shi R."/>
            <person name="Sims S."/>
            <person name="Singer S.R."/>
            <person name="Sinharoy S."/>
            <person name="Sterck L."/>
            <person name="Viollet A."/>
            <person name="Wang B.B."/>
            <person name="Wang K."/>
            <person name="Wang M."/>
            <person name="Wang X."/>
            <person name="Warfsmann J."/>
            <person name="Weissenbach J."/>
            <person name="White D.D."/>
            <person name="White J.D."/>
            <person name="Wiley G.B."/>
            <person name="Wincker P."/>
            <person name="Xing Y."/>
            <person name="Yang L."/>
            <person name="Yao Z."/>
            <person name="Ying F."/>
            <person name="Zhai J."/>
            <person name="Zhou L."/>
            <person name="Zuber A."/>
            <person name="Denarie J."/>
            <person name="Dixon R.A."/>
            <person name="May G.D."/>
            <person name="Schwartz D.C."/>
            <person name="Rogers J."/>
            <person name="Quetier F."/>
            <person name="Town C.D."/>
            <person name="Roe B.A."/>
        </authorList>
    </citation>
    <scope>NUCLEOTIDE SEQUENCE [LARGE SCALE GENOMIC DNA]</scope>
    <source>
        <strain evidence="1">A17</strain>
        <strain evidence="2 3">cv. Jemalong A17</strain>
    </source>
</reference>
<dbReference type="HOGENOM" id="CLU_1809091_0_0_1"/>
<evidence type="ECO:0000313" key="1">
    <source>
        <dbReference type="EMBL" id="AES75104.1"/>
    </source>
</evidence>
<organism evidence="1 3">
    <name type="scientific">Medicago truncatula</name>
    <name type="common">Barrel medic</name>
    <name type="synonym">Medicago tribuloides</name>
    <dbReference type="NCBI Taxonomy" id="3880"/>
    <lineage>
        <taxon>Eukaryota</taxon>
        <taxon>Viridiplantae</taxon>
        <taxon>Streptophyta</taxon>
        <taxon>Embryophyta</taxon>
        <taxon>Tracheophyta</taxon>
        <taxon>Spermatophyta</taxon>
        <taxon>Magnoliopsida</taxon>
        <taxon>eudicotyledons</taxon>
        <taxon>Gunneridae</taxon>
        <taxon>Pentapetalae</taxon>
        <taxon>rosids</taxon>
        <taxon>fabids</taxon>
        <taxon>Fabales</taxon>
        <taxon>Fabaceae</taxon>
        <taxon>Papilionoideae</taxon>
        <taxon>50 kb inversion clade</taxon>
        <taxon>NPAAA clade</taxon>
        <taxon>Hologalegina</taxon>
        <taxon>IRL clade</taxon>
        <taxon>Trifolieae</taxon>
        <taxon>Medicago</taxon>
    </lineage>
</organism>
<dbReference type="PaxDb" id="3880-AES75104"/>
<dbReference type="Gene3D" id="3.30.420.10">
    <property type="entry name" value="Ribonuclease H-like superfamily/Ribonuclease H"/>
    <property type="match status" value="1"/>
</dbReference>
<name>G7KP40_MEDTR</name>
<dbReference type="InterPro" id="IPR036397">
    <property type="entry name" value="RNaseH_sf"/>
</dbReference>
<gene>
    <name evidence="1" type="ordered locus">MTR_6g025500</name>
</gene>
<protein>
    <submittedName>
        <fullName evidence="1 2">Uncharacterized protein</fullName>
    </submittedName>
</protein>
<accession>G7KP40</accession>
<reference evidence="1 3" key="2">
    <citation type="journal article" date="2014" name="BMC Genomics">
        <title>An improved genome release (version Mt4.0) for the model legume Medicago truncatula.</title>
        <authorList>
            <person name="Tang H."/>
            <person name="Krishnakumar V."/>
            <person name="Bidwell S."/>
            <person name="Rosen B."/>
            <person name="Chan A."/>
            <person name="Zhou S."/>
            <person name="Gentzbittel L."/>
            <person name="Childs K.L."/>
            <person name="Yandell M."/>
            <person name="Gundlach H."/>
            <person name="Mayer K.F."/>
            <person name="Schwartz D.C."/>
            <person name="Town C.D."/>
        </authorList>
    </citation>
    <scope>GENOME REANNOTATION</scope>
    <source>
        <strain evidence="2 3">cv. Jemalong A17</strain>
    </source>
</reference>
<dbReference type="EnsemblPlants" id="AES75104">
    <property type="protein sequence ID" value="AES75104"/>
    <property type="gene ID" value="MTR_6g025500"/>
</dbReference>
<dbReference type="SUPFAM" id="SSF53098">
    <property type="entry name" value="Ribonuclease H-like"/>
    <property type="match status" value="1"/>
</dbReference>
<dbReference type="GO" id="GO:0003676">
    <property type="term" value="F:nucleic acid binding"/>
    <property type="evidence" value="ECO:0007669"/>
    <property type="project" value="InterPro"/>
</dbReference>
<keyword evidence="3" id="KW-1185">Reference proteome</keyword>
<proteinExistence type="predicted"/>
<evidence type="ECO:0000313" key="2">
    <source>
        <dbReference type="EnsemblPlants" id="AES75104"/>
    </source>
</evidence>
<dbReference type="AlphaFoldDB" id="G7KP40"/>
<evidence type="ECO:0000313" key="3">
    <source>
        <dbReference type="Proteomes" id="UP000002051"/>
    </source>
</evidence>
<dbReference type="Proteomes" id="UP000002051">
    <property type="component" value="Chromosome 6"/>
</dbReference>
<dbReference type="EMBL" id="CM001222">
    <property type="protein sequence ID" value="AES75104.1"/>
    <property type="molecule type" value="Genomic_DNA"/>
</dbReference>
<dbReference type="InterPro" id="IPR012337">
    <property type="entry name" value="RNaseH-like_sf"/>
</dbReference>
<sequence length="143" mass="16292">MDHVVECILGWLANDTYMSKIFHCRCFAQNLGSANSFYTEIFANILAMETAQSKGYIHLWLETDSQLVCLALKSSANVPWVLRNRCMSSSLARLYAKGTEVSLKVIHCSTQKQHVDMFTIVVKIERFNKLRSLIGMVKLENLN</sequence>
<reference evidence="2" key="3">
    <citation type="submission" date="2015-04" db="UniProtKB">
        <authorList>
            <consortium name="EnsemblPlants"/>
        </authorList>
    </citation>
    <scope>IDENTIFICATION</scope>
    <source>
        <strain evidence="2">cv. Jemalong A17</strain>
    </source>
</reference>